<sequence>MSSSVELDHSANLVYHYTSLDPPCLSFDVVIDDVEDKNRGDYYPLTIYDVAGSQASKASSNSIILFKITNLHSGHSPEGYALDSSPISKSILVFGDTRSKIHISRPDETGFTWNVDQRSLIEYMDSVEDIQRSLNEVNVMASFSTHKFIRIWDVRSRKDKSYMLTVDKPHQSDVNVINWNRSELFIVSGGDDRAIKVLFGSAGEDDQVVIWDLSVEKNASLKDAKVADLPPHFLFIHQRLEDLTEMHWHKQIPGLMMATSHTGLDVFRTISV</sequence>
<dbReference type="InterPro" id="IPR022052">
    <property type="entry name" value="Histone-bd_RBBP4-like_N"/>
</dbReference>
<dbReference type="PANTHER" id="PTHR45903:SF1">
    <property type="entry name" value="GLUTAMATE-RICH WD REPEAT-CONTAINING PROTEIN 1"/>
    <property type="match status" value="1"/>
</dbReference>
<dbReference type="AlphaFoldDB" id="A0A7R8DCC5"/>
<gene>
    <name evidence="2" type="ORF">LSAA_14988</name>
</gene>
<name>A0A7R8DCC5_LEPSM</name>
<proteinExistence type="predicted"/>
<reference evidence="2" key="1">
    <citation type="submission" date="2021-02" db="EMBL/GenBank/DDBJ databases">
        <authorList>
            <person name="Bekaert M."/>
        </authorList>
    </citation>
    <scope>NUCLEOTIDE SEQUENCE</scope>
    <source>
        <strain evidence="2">IoA-00</strain>
    </source>
</reference>
<dbReference type="EMBL" id="HG994588">
    <property type="protein sequence ID" value="CAF3041419.1"/>
    <property type="molecule type" value="Genomic_DNA"/>
</dbReference>
<dbReference type="SUPFAM" id="SSF50978">
    <property type="entry name" value="WD40 repeat-like"/>
    <property type="match status" value="1"/>
</dbReference>
<dbReference type="InterPro" id="IPR036322">
    <property type="entry name" value="WD40_repeat_dom_sf"/>
</dbReference>
<dbReference type="GO" id="GO:0042254">
    <property type="term" value="P:ribosome biogenesis"/>
    <property type="evidence" value="ECO:0007669"/>
    <property type="project" value="TreeGrafter"/>
</dbReference>
<keyword evidence="3" id="KW-1185">Reference proteome</keyword>
<organism evidence="2 3">
    <name type="scientific">Lepeophtheirus salmonis</name>
    <name type="common">Salmon louse</name>
    <name type="synonym">Caligus salmonis</name>
    <dbReference type="NCBI Taxonomy" id="72036"/>
    <lineage>
        <taxon>Eukaryota</taxon>
        <taxon>Metazoa</taxon>
        <taxon>Ecdysozoa</taxon>
        <taxon>Arthropoda</taxon>
        <taxon>Crustacea</taxon>
        <taxon>Multicrustacea</taxon>
        <taxon>Hexanauplia</taxon>
        <taxon>Copepoda</taxon>
        <taxon>Siphonostomatoida</taxon>
        <taxon>Caligidae</taxon>
        <taxon>Lepeophtheirus</taxon>
    </lineage>
</organism>
<evidence type="ECO:0000313" key="2">
    <source>
        <dbReference type="EMBL" id="CAF3041419.1"/>
    </source>
</evidence>
<dbReference type="InterPro" id="IPR051972">
    <property type="entry name" value="Glutamate-rich_WD_repeat"/>
</dbReference>
<feature type="domain" description="Histone-binding protein RBBP4-like N-terminal" evidence="1">
    <location>
        <begin position="15"/>
        <end position="72"/>
    </location>
</feature>
<dbReference type="InterPro" id="IPR015943">
    <property type="entry name" value="WD40/YVTN_repeat-like_dom_sf"/>
</dbReference>
<evidence type="ECO:0000259" key="1">
    <source>
        <dbReference type="Pfam" id="PF12265"/>
    </source>
</evidence>
<dbReference type="PANTHER" id="PTHR45903">
    <property type="entry name" value="GLUTAMATE-RICH WD REPEAT-CONTAINING PROTEIN 1"/>
    <property type="match status" value="1"/>
</dbReference>
<dbReference type="Pfam" id="PF12265">
    <property type="entry name" value="CAF1C_H4-bd"/>
    <property type="match status" value="1"/>
</dbReference>
<accession>A0A7R8DCC5</accession>
<dbReference type="Proteomes" id="UP000675881">
    <property type="component" value="Chromosome 9"/>
</dbReference>
<evidence type="ECO:0000313" key="3">
    <source>
        <dbReference type="Proteomes" id="UP000675881"/>
    </source>
</evidence>
<dbReference type="OrthoDB" id="2161379at2759"/>
<dbReference type="GO" id="GO:0005730">
    <property type="term" value="C:nucleolus"/>
    <property type="evidence" value="ECO:0007669"/>
    <property type="project" value="TreeGrafter"/>
</dbReference>
<dbReference type="Gene3D" id="2.130.10.10">
    <property type="entry name" value="YVTN repeat-like/Quinoprotein amine dehydrogenase"/>
    <property type="match status" value="2"/>
</dbReference>
<protein>
    <submittedName>
        <fullName evidence="2">RRB1</fullName>
    </submittedName>
</protein>